<gene>
    <name evidence="1" type="ORF">Q8W23_10135</name>
</gene>
<comment type="caution">
    <text evidence="1">The sequence shown here is derived from an EMBL/GenBank/DDBJ whole genome shotgun (WGS) entry which is preliminary data.</text>
</comment>
<dbReference type="EMBL" id="JAUYVU010000007">
    <property type="protein sequence ID" value="MDP2541830.1"/>
    <property type="molecule type" value="Genomic_DNA"/>
</dbReference>
<protein>
    <recommendedName>
        <fullName evidence="3">Bacteriocin-like protein</fullName>
    </recommendedName>
</protein>
<sequence>MDNIKELTFEEKVEINGGLERDYELGRAIGKRVRAGIDTVLDWWDKFKNL</sequence>
<proteinExistence type="predicted"/>
<evidence type="ECO:0008006" key="3">
    <source>
        <dbReference type="Google" id="ProtNLM"/>
    </source>
</evidence>
<dbReference type="Proteomes" id="UP001242342">
    <property type="component" value="Unassembled WGS sequence"/>
</dbReference>
<reference evidence="1 2" key="1">
    <citation type="submission" date="2023-07" db="EMBL/GenBank/DDBJ databases">
        <title>Genome content predicts the carbon catabolic preferences of heterotrophic bacteria.</title>
        <authorList>
            <person name="Gralka M."/>
        </authorList>
    </citation>
    <scope>NUCLEOTIDE SEQUENCE [LARGE SCALE GENOMIC DNA]</scope>
    <source>
        <strain evidence="1 2">4G03</strain>
    </source>
</reference>
<keyword evidence="2" id="KW-1185">Reference proteome</keyword>
<evidence type="ECO:0000313" key="2">
    <source>
        <dbReference type="Proteomes" id="UP001242342"/>
    </source>
</evidence>
<name>A0ABT9F532_9FLAO</name>
<accession>A0ABT9F532</accession>
<organism evidence="1 2">
    <name type="scientific">Tenacibaculum discolor</name>
    <dbReference type="NCBI Taxonomy" id="361581"/>
    <lineage>
        <taxon>Bacteria</taxon>
        <taxon>Pseudomonadati</taxon>
        <taxon>Bacteroidota</taxon>
        <taxon>Flavobacteriia</taxon>
        <taxon>Flavobacteriales</taxon>
        <taxon>Flavobacteriaceae</taxon>
        <taxon>Tenacibaculum</taxon>
    </lineage>
</organism>
<evidence type="ECO:0000313" key="1">
    <source>
        <dbReference type="EMBL" id="MDP2541830.1"/>
    </source>
</evidence>
<dbReference type="RefSeq" id="WP_176550599.1">
    <property type="nucleotide sequence ID" value="NZ_JAUYVU010000007.1"/>
</dbReference>